<dbReference type="Proteomes" id="UP001280581">
    <property type="component" value="Unassembled WGS sequence"/>
</dbReference>
<dbReference type="Pfam" id="PF07992">
    <property type="entry name" value="Pyr_redox_2"/>
    <property type="match status" value="1"/>
</dbReference>
<dbReference type="SUPFAM" id="SSF51905">
    <property type="entry name" value="FAD/NAD(P)-binding domain"/>
    <property type="match status" value="1"/>
</dbReference>
<name>A0AAN6RK64_9PLEO</name>
<keyword evidence="4" id="KW-0560">Oxidoreductase</keyword>
<protein>
    <recommendedName>
        <fullName evidence="5">FAD/NAD(P)-binding domain-containing protein</fullName>
    </recommendedName>
</protein>
<dbReference type="PANTHER" id="PTHR43735">
    <property type="entry name" value="APOPTOSIS-INDUCING FACTOR 1"/>
    <property type="match status" value="1"/>
</dbReference>
<dbReference type="EMBL" id="WVTA01000004">
    <property type="protein sequence ID" value="KAK3214071.1"/>
    <property type="molecule type" value="Genomic_DNA"/>
</dbReference>
<comment type="similarity">
    <text evidence="1">Belongs to the FAD-dependent oxidoreductase family.</text>
</comment>
<dbReference type="InterPro" id="IPR023753">
    <property type="entry name" value="FAD/NAD-binding_dom"/>
</dbReference>
<feature type="domain" description="FAD/NAD(P)-binding" evidence="5">
    <location>
        <begin position="6"/>
        <end position="309"/>
    </location>
</feature>
<dbReference type="PRINTS" id="PR00411">
    <property type="entry name" value="PNDRDTASEI"/>
</dbReference>
<keyword evidence="2" id="KW-0285">Flavoprotein</keyword>
<proteinExistence type="inferred from homology"/>
<evidence type="ECO:0000256" key="1">
    <source>
        <dbReference type="ARBA" id="ARBA00006442"/>
    </source>
</evidence>
<keyword evidence="3" id="KW-0274">FAD</keyword>
<accession>A0AAN6RK64</accession>
<sequence length="420" mass="46385">MTETRNIVVLGASFAGLQSTHYIAKFILPQLKTAHAGVHYKLYVINPSSDIYFRTASPRVAASTSLLPTEKVFAPLSRAFKDYKEEDFTWIQGSATGLDTASRVVKYKRKDEKDEEQLQYHALIVATGSKTHYPAFSTWDNKEDTLAAIKTTNATAAAAKSIVIVGGGATGVEFAGEVGELLNGRPGWFSTPPRKVSVTLLTSAEKLIPTLRNSIGEEAEQKLKGRGVDVRYNTRVKDTHKEQDGRTTLTLADGEKITTDLYIPAHGVLPNSSWLPSNLLTEKKYLKTNTQTLRVDLAGPRVYAIGDISSYSRNTILDIIDGLPVLYTNLKRDLFAYRPERPDSPAPGKDRIFVQNTKEMMVVPIGRSTGVGAVMGWRVPGWVAWLIKGRDYLLSMSYEPITTGSGVKDIKWTKEEIVTL</sequence>
<dbReference type="PRINTS" id="PR00368">
    <property type="entry name" value="FADPNR"/>
</dbReference>
<dbReference type="AlphaFoldDB" id="A0AAN6RK64"/>
<dbReference type="PANTHER" id="PTHR43735:SF3">
    <property type="entry name" value="FERROPTOSIS SUPPRESSOR PROTEIN 1"/>
    <property type="match status" value="1"/>
</dbReference>
<evidence type="ECO:0000256" key="4">
    <source>
        <dbReference type="ARBA" id="ARBA00023002"/>
    </source>
</evidence>
<evidence type="ECO:0000313" key="6">
    <source>
        <dbReference type="EMBL" id="KAK3214071.1"/>
    </source>
</evidence>
<keyword evidence="7" id="KW-1185">Reference proteome</keyword>
<evidence type="ECO:0000256" key="3">
    <source>
        <dbReference type="ARBA" id="ARBA00022827"/>
    </source>
</evidence>
<dbReference type="GO" id="GO:0005737">
    <property type="term" value="C:cytoplasm"/>
    <property type="evidence" value="ECO:0007669"/>
    <property type="project" value="TreeGrafter"/>
</dbReference>
<evidence type="ECO:0000259" key="5">
    <source>
        <dbReference type="Pfam" id="PF07992"/>
    </source>
</evidence>
<dbReference type="InterPro" id="IPR036188">
    <property type="entry name" value="FAD/NAD-bd_sf"/>
</dbReference>
<dbReference type="GO" id="GO:0004174">
    <property type="term" value="F:electron-transferring-flavoprotein dehydrogenase activity"/>
    <property type="evidence" value="ECO:0007669"/>
    <property type="project" value="TreeGrafter"/>
</dbReference>
<dbReference type="GO" id="GO:0050660">
    <property type="term" value="F:flavin adenine dinucleotide binding"/>
    <property type="evidence" value="ECO:0007669"/>
    <property type="project" value="TreeGrafter"/>
</dbReference>
<dbReference type="Gene3D" id="3.50.50.100">
    <property type="match status" value="1"/>
</dbReference>
<comment type="caution">
    <text evidence="6">The sequence shown here is derived from an EMBL/GenBank/DDBJ whole genome shotgun (WGS) entry which is preliminary data.</text>
</comment>
<evidence type="ECO:0000313" key="7">
    <source>
        <dbReference type="Proteomes" id="UP001280581"/>
    </source>
</evidence>
<gene>
    <name evidence="6" type="ORF">GRF29_28g1968061</name>
</gene>
<evidence type="ECO:0000256" key="2">
    <source>
        <dbReference type="ARBA" id="ARBA00022630"/>
    </source>
</evidence>
<organism evidence="6 7">
    <name type="scientific">Pseudopithomyces chartarum</name>
    <dbReference type="NCBI Taxonomy" id="1892770"/>
    <lineage>
        <taxon>Eukaryota</taxon>
        <taxon>Fungi</taxon>
        <taxon>Dikarya</taxon>
        <taxon>Ascomycota</taxon>
        <taxon>Pezizomycotina</taxon>
        <taxon>Dothideomycetes</taxon>
        <taxon>Pleosporomycetidae</taxon>
        <taxon>Pleosporales</taxon>
        <taxon>Massarineae</taxon>
        <taxon>Didymosphaeriaceae</taxon>
        <taxon>Pseudopithomyces</taxon>
    </lineage>
</organism>
<reference evidence="6 7" key="1">
    <citation type="submission" date="2021-02" db="EMBL/GenBank/DDBJ databases">
        <title>Genome assembly of Pseudopithomyces chartarum.</title>
        <authorList>
            <person name="Jauregui R."/>
            <person name="Singh J."/>
            <person name="Voisey C."/>
        </authorList>
    </citation>
    <scope>NUCLEOTIDE SEQUENCE [LARGE SCALE GENOMIC DNA]</scope>
    <source>
        <strain evidence="6 7">AGR01</strain>
    </source>
</reference>